<keyword evidence="1" id="KW-0472">Membrane</keyword>
<keyword evidence="1" id="KW-1133">Transmembrane helix</keyword>
<organism evidence="2 3">
    <name type="scientific">Billgrantia bachuensis</name>
    <dbReference type="NCBI Taxonomy" id="2717286"/>
    <lineage>
        <taxon>Bacteria</taxon>
        <taxon>Pseudomonadati</taxon>
        <taxon>Pseudomonadota</taxon>
        <taxon>Gammaproteobacteria</taxon>
        <taxon>Oceanospirillales</taxon>
        <taxon>Halomonadaceae</taxon>
        <taxon>Billgrantia</taxon>
    </lineage>
</organism>
<dbReference type="RefSeq" id="WP_167110814.1">
    <property type="nucleotide sequence ID" value="NZ_JAAQTO010000005.1"/>
</dbReference>
<sequence>MPRTPTTIRIVPSRLAWGSQWLLALAVSGVVLVHTPGWLALPALAWLLPLGWWLWHGQACGELQMLPEAGGGWHWLWRPAAATEAAPVELRCAYLGPWLIALEVGHQRAWLWPDSASPAALRQLRRALAR</sequence>
<reference evidence="2 3" key="1">
    <citation type="submission" date="2020-03" db="EMBL/GenBank/DDBJ databases">
        <title>Identification of Halomonas strains.</title>
        <authorList>
            <person name="Xiao Z."/>
            <person name="Dong F."/>
            <person name="Wang Z."/>
            <person name="Zhao J.-Y."/>
        </authorList>
    </citation>
    <scope>NUCLEOTIDE SEQUENCE [LARGE SCALE GENOMIC DNA]</scope>
    <source>
        <strain evidence="2 3">DX6</strain>
    </source>
</reference>
<feature type="transmembrane region" description="Helical" evidence="1">
    <location>
        <begin position="21"/>
        <end position="48"/>
    </location>
</feature>
<evidence type="ECO:0000313" key="2">
    <source>
        <dbReference type="EMBL" id="NIC04348.1"/>
    </source>
</evidence>
<dbReference type="Proteomes" id="UP001318321">
    <property type="component" value="Unassembled WGS sequence"/>
</dbReference>
<keyword evidence="3" id="KW-1185">Reference proteome</keyword>
<accession>A0ABX0PPY6</accession>
<dbReference type="EMBL" id="JAAQTO010000005">
    <property type="protein sequence ID" value="NIC04348.1"/>
    <property type="molecule type" value="Genomic_DNA"/>
</dbReference>
<evidence type="ECO:0000256" key="1">
    <source>
        <dbReference type="SAM" id="Phobius"/>
    </source>
</evidence>
<gene>
    <name evidence="2" type="ORF">HBJ55_02765</name>
</gene>
<comment type="caution">
    <text evidence="2">The sequence shown here is derived from an EMBL/GenBank/DDBJ whole genome shotgun (WGS) entry which is preliminary data.</text>
</comment>
<protein>
    <recommendedName>
        <fullName evidence="4">Toxin CptA</fullName>
    </recommendedName>
</protein>
<proteinExistence type="predicted"/>
<keyword evidence="1" id="KW-0812">Transmembrane</keyword>
<evidence type="ECO:0000313" key="3">
    <source>
        <dbReference type="Proteomes" id="UP001318321"/>
    </source>
</evidence>
<name>A0ABX0PPY6_9GAMM</name>
<evidence type="ECO:0008006" key="4">
    <source>
        <dbReference type="Google" id="ProtNLM"/>
    </source>
</evidence>